<dbReference type="AlphaFoldDB" id="W2SAV6"/>
<sequence>MVMMKSRNEQDHQFQMDKFLHGLSDHITQTAAEWKTQGPEVAASLIAAVLDFSKDDSPIWLMYRDYMAMVKKKRPSTEPIDQEQLDVEDANI</sequence>
<gene>
    <name evidence="2" type="ORF">HMPREF1541_00032</name>
</gene>
<dbReference type="GeneID" id="19967371"/>
<dbReference type="EMBL" id="KB822711">
    <property type="protein sequence ID" value="ETN45851.1"/>
    <property type="molecule type" value="Genomic_DNA"/>
</dbReference>
<feature type="compositionally biased region" description="Acidic residues" evidence="1">
    <location>
        <begin position="80"/>
        <end position="92"/>
    </location>
</feature>
<evidence type="ECO:0000313" key="3">
    <source>
        <dbReference type="Proteomes" id="UP000030752"/>
    </source>
</evidence>
<evidence type="ECO:0000256" key="1">
    <source>
        <dbReference type="SAM" id="MobiDB-lite"/>
    </source>
</evidence>
<dbReference type="OrthoDB" id="2017974at2759"/>
<dbReference type="RefSeq" id="XP_008710563.1">
    <property type="nucleotide sequence ID" value="XM_008712341.1"/>
</dbReference>
<name>W2SAV6_CYPE1</name>
<accession>W2SAV6</accession>
<evidence type="ECO:0000313" key="2">
    <source>
        <dbReference type="EMBL" id="ETN45851.1"/>
    </source>
</evidence>
<feature type="region of interest" description="Disordered" evidence="1">
    <location>
        <begin position="73"/>
        <end position="92"/>
    </location>
</feature>
<keyword evidence="3" id="KW-1185">Reference proteome</keyword>
<dbReference type="VEuPathDB" id="FungiDB:HMPREF1541_00032"/>
<protein>
    <submittedName>
        <fullName evidence="2">Uncharacterized protein</fullName>
    </submittedName>
</protein>
<dbReference type="HOGENOM" id="CLU_2413207_0_0_1"/>
<dbReference type="InParanoid" id="W2SAV6"/>
<proteinExistence type="predicted"/>
<reference evidence="2 3" key="1">
    <citation type="submission" date="2013-03" db="EMBL/GenBank/DDBJ databases">
        <title>The Genome Sequence of Phialophora europaea CBS 101466.</title>
        <authorList>
            <consortium name="The Broad Institute Genomics Platform"/>
            <person name="Cuomo C."/>
            <person name="de Hoog S."/>
            <person name="Gorbushina A."/>
            <person name="Walker B."/>
            <person name="Young S.K."/>
            <person name="Zeng Q."/>
            <person name="Gargeya S."/>
            <person name="Fitzgerald M."/>
            <person name="Haas B."/>
            <person name="Abouelleil A."/>
            <person name="Allen A.W."/>
            <person name="Alvarado L."/>
            <person name="Arachchi H.M."/>
            <person name="Berlin A.M."/>
            <person name="Chapman S.B."/>
            <person name="Gainer-Dewar J."/>
            <person name="Goldberg J."/>
            <person name="Griggs A."/>
            <person name="Gujja S."/>
            <person name="Hansen M."/>
            <person name="Howarth C."/>
            <person name="Imamovic A."/>
            <person name="Ireland A."/>
            <person name="Larimer J."/>
            <person name="McCowan C."/>
            <person name="Murphy C."/>
            <person name="Pearson M."/>
            <person name="Poon T.W."/>
            <person name="Priest M."/>
            <person name="Roberts A."/>
            <person name="Saif S."/>
            <person name="Shea T."/>
            <person name="Sisk P."/>
            <person name="Sykes S."/>
            <person name="Wortman J."/>
            <person name="Nusbaum C."/>
            <person name="Birren B."/>
        </authorList>
    </citation>
    <scope>NUCLEOTIDE SEQUENCE [LARGE SCALE GENOMIC DNA]</scope>
    <source>
        <strain evidence="2 3">CBS 101466</strain>
    </source>
</reference>
<dbReference type="Proteomes" id="UP000030752">
    <property type="component" value="Unassembled WGS sequence"/>
</dbReference>
<organism evidence="2 3">
    <name type="scientific">Cyphellophora europaea (strain CBS 101466)</name>
    <name type="common">Phialophora europaea</name>
    <dbReference type="NCBI Taxonomy" id="1220924"/>
    <lineage>
        <taxon>Eukaryota</taxon>
        <taxon>Fungi</taxon>
        <taxon>Dikarya</taxon>
        <taxon>Ascomycota</taxon>
        <taxon>Pezizomycotina</taxon>
        <taxon>Eurotiomycetes</taxon>
        <taxon>Chaetothyriomycetidae</taxon>
        <taxon>Chaetothyriales</taxon>
        <taxon>Cyphellophoraceae</taxon>
        <taxon>Cyphellophora</taxon>
    </lineage>
</organism>